<dbReference type="InterPro" id="IPR012337">
    <property type="entry name" value="RNaseH-like_sf"/>
</dbReference>
<accession>A0A8R7TI92</accession>
<evidence type="ECO:0000313" key="3">
    <source>
        <dbReference type="Proteomes" id="UP000015106"/>
    </source>
</evidence>
<dbReference type="PANTHER" id="PTHR35046">
    <property type="entry name" value="ZINC KNUCKLE (CCHC-TYPE) FAMILY PROTEIN"/>
    <property type="match status" value="1"/>
</dbReference>
<protein>
    <recommendedName>
        <fullName evidence="1">Integrase catalytic domain-containing protein</fullName>
    </recommendedName>
</protein>
<keyword evidence="3" id="KW-1185">Reference proteome</keyword>
<dbReference type="GO" id="GO:0003676">
    <property type="term" value="F:nucleic acid binding"/>
    <property type="evidence" value="ECO:0007669"/>
    <property type="project" value="InterPro"/>
</dbReference>
<sequence>MQEGILRYKGHVWIGSDTEIQQHLIQTLHASTAGGHSVFHPTYNRIKRLFAWHGMKEQVKNFVRNCMVCQQAKTERILPARLLQPLPIPKKPWAVVSLDFIEGLPRSGGFDTILVIVDKFSKYAHFIPLAHPFTALQVAKLFMKEIFRLHGLPLALISDRDKVFTSKV</sequence>
<dbReference type="Gene3D" id="3.30.420.10">
    <property type="entry name" value="Ribonuclease H-like superfamily/Ribonuclease H"/>
    <property type="match status" value="1"/>
</dbReference>
<dbReference type="Pfam" id="PF17921">
    <property type="entry name" value="Integrase_H2C2"/>
    <property type="match status" value="1"/>
</dbReference>
<reference evidence="2" key="2">
    <citation type="submission" date="2018-03" db="EMBL/GenBank/DDBJ databases">
        <title>The Triticum urartu genome reveals the dynamic nature of wheat genome evolution.</title>
        <authorList>
            <person name="Ling H."/>
            <person name="Ma B."/>
            <person name="Shi X."/>
            <person name="Liu H."/>
            <person name="Dong L."/>
            <person name="Sun H."/>
            <person name="Cao Y."/>
            <person name="Gao Q."/>
            <person name="Zheng S."/>
            <person name="Li Y."/>
            <person name="Yu Y."/>
            <person name="Du H."/>
            <person name="Qi M."/>
            <person name="Li Y."/>
            <person name="Yu H."/>
            <person name="Cui Y."/>
            <person name="Wang N."/>
            <person name="Chen C."/>
            <person name="Wu H."/>
            <person name="Zhao Y."/>
            <person name="Zhang J."/>
            <person name="Li Y."/>
            <person name="Zhou W."/>
            <person name="Zhang B."/>
            <person name="Hu W."/>
            <person name="Eijk M."/>
            <person name="Tang J."/>
            <person name="Witsenboer H."/>
            <person name="Zhao S."/>
            <person name="Li Z."/>
            <person name="Zhang A."/>
            <person name="Wang D."/>
            <person name="Liang C."/>
        </authorList>
    </citation>
    <scope>NUCLEOTIDE SEQUENCE [LARGE SCALE GENOMIC DNA]</scope>
    <source>
        <strain evidence="2">cv. G1812</strain>
    </source>
</reference>
<dbReference type="Proteomes" id="UP000015106">
    <property type="component" value="Chromosome 2"/>
</dbReference>
<name>A0A8R7TI92_TRIUA</name>
<dbReference type="PANTHER" id="PTHR35046:SF9">
    <property type="entry name" value="RNA-DIRECTED DNA POLYMERASE"/>
    <property type="match status" value="1"/>
</dbReference>
<proteinExistence type="predicted"/>
<dbReference type="PROSITE" id="PS50994">
    <property type="entry name" value="INTEGRASE"/>
    <property type="match status" value="1"/>
</dbReference>
<dbReference type="SUPFAM" id="SSF53098">
    <property type="entry name" value="Ribonuclease H-like"/>
    <property type="match status" value="1"/>
</dbReference>
<dbReference type="AlphaFoldDB" id="A0A8R7TI92"/>
<dbReference type="InterPro" id="IPR041588">
    <property type="entry name" value="Integrase_H2C2"/>
</dbReference>
<evidence type="ECO:0000259" key="1">
    <source>
        <dbReference type="PROSITE" id="PS50994"/>
    </source>
</evidence>
<evidence type="ECO:0000313" key="2">
    <source>
        <dbReference type="EnsemblPlants" id="TuG1812G0200003300.01.T01.cds422163"/>
    </source>
</evidence>
<dbReference type="Gramene" id="TuG1812G0200003300.01.T01">
    <property type="protein sequence ID" value="TuG1812G0200003300.01.T01.cds422163"/>
    <property type="gene ID" value="TuG1812G0200003300.01"/>
</dbReference>
<dbReference type="GO" id="GO:0015074">
    <property type="term" value="P:DNA integration"/>
    <property type="evidence" value="ECO:0007669"/>
    <property type="project" value="InterPro"/>
</dbReference>
<dbReference type="InterPro" id="IPR036397">
    <property type="entry name" value="RNaseH_sf"/>
</dbReference>
<organism evidence="2 3">
    <name type="scientific">Triticum urartu</name>
    <name type="common">Red wild einkorn</name>
    <name type="synonym">Crithodium urartu</name>
    <dbReference type="NCBI Taxonomy" id="4572"/>
    <lineage>
        <taxon>Eukaryota</taxon>
        <taxon>Viridiplantae</taxon>
        <taxon>Streptophyta</taxon>
        <taxon>Embryophyta</taxon>
        <taxon>Tracheophyta</taxon>
        <taxon>Spermatophyta</taxon>
        <taxon>Magnoliopsida</taxon>
        <taxon>Liliopsida</taxon>
        <taxon>Poales</taxon>
        <taxon>Poaceae</taxon>
        <taxon>BOP clade</taxon>
        <taxon>Pooideae</taxon>
        <taxon>Triticodae</taxon>
        <taxon>Triticeae</taxon>
        <taxon>Triticinae</taxon>
        <taxon>Triticum</taxon>
    </lineage>
</organism>
<dbReference type="Gene3D" id="1.10.340.70">
    <property type="match status" value="1"/>
</dbReference>
<dbReference type="EnsemblPlants" id="TuG1812G0200003300.01.T01">
    <property type="protein sequence ID" value="TuG1812G0200003300.01.T01.cds422163"/>
    <property type="gene ID" value="TuG1812G0200003300.01"/>
</dbReference>
<reference evidence="3" key="1">
    <citation type="journal article" date="2013" name="Nature">
        <title>Draft genome of the wheat A-genome progenitor Triticum urartu.</title>
        <authorList>
            <person name="Ling H.Q."/>
            <person name="Zhao S."/>
            <person name="Liu D."/>
            <person name="Wang J."/>
            <person name="Sun H."/>
            <person name="Zhang C."/>
            <person name="Fan H."/>
            <person name="Li D."/>
            <person name="Dong L."/>
            <person name="Tao Y."/>
            <person name="Gao C."/>
            <person name="Wu H."/>
            <person name="Li Y."/>
            <person name="Cui Y."/>
            <person name="Guo X."/>
            <person name="Zheng S."/>
            <person name="Wang B."/>
            <person name="Yu K."/>
            <person name="Liang Q."/>
            <person name="Yang W."/>
            <person name="Lou X."/>
            <person name="Chen J."/>
            <person name="Feng M."/>
            <person name="Jian J."/>
            <person name="Zhang X."/>
            <person name="Luo G."/>
            <person name="Jiang Y."/>
            <person name="Liu J."/>
            <person name="Wang Z."/>
            <person name="Sha Y."/>
            <person name="Zhang B."/>
            <person name="Wu H."/>
            <person name="Tang D."/>
            <person name="Shen Q."/>
            <person name="Xue P."/>
            <person name="Zou S."/>
            <person name="Wang X."/>
            <person name="Liu X."/>
            <person name="Wang F."/>
            <person name="Yang Y."/>
            <person name="An X."/>
            <person name="Dong Z."/>
            <person name="Zhang K."/>
            <person name="Zhang X."/>
            <person name="Luo M.C."/>
            <person name="Dvorak J."/>
            <person name="Tong Y."/>
            <person name="Wang J."/>
            <person name="Yang H."/>
            <person name="Li Z."/>
            <person name="Wang D."/>
            <person name="Zhang A."/>
            <person name="Wang J."/>
        </authorList>
    </citation>
    <scope>NUCLEOTIDE SEQUENCE</scope>
    <source>
        <strain evidence="3">cv. G1812</strain>
    </source>
</reference>
<dbReference type="InterPro" id="IPR001584">
    <property type="entry name" value="Integrase_cat-core"/>
</dbReference>
<reference evidence="2" key="3">
    <citation type="submission" date="2022-06" db="UniProtKB">
        <authorList>
            <consortium name="EnsemblPlants"/>
        </authorList>
    </citation>
    <scope>IDENTIFICATION</scope>
</reference>
<feature type="domain" description="Integrase catalytic" evidence="1">
    <location>
        <begin position="88"/>
        <end position="168"/>
    </location>
</feature>